<accession>A0A6P9EA38</accession>
<proteinExistence type="predicted"/>
<gene>
    <name evidence="7" type="primary">LOC108996302</name>
</gene>
<organism evidence="6 7">
    <name type="scientific">Juglans regia</name>
    <name type="common">English walnut</name>
    <dbReference type="NCBI Taxonomy" id="51240"/>
    <lineage>
        <taxon>Eukaryota</taxon>
        <taxon>Viridiplantae</taxon>
        <taxon>Streptophyta</taxon>
        <taxon>Embryophyta</taxon>
        <taxon>Tracheophyta</taxon>
        <taxon>Spermatophyta</taxon>
        <taxon>Magnoliopsida</taxon>
        <taxon>eudicotyledons</taxon>
        <taxon>Gunneridae</taxon>
        <taxon>Pentapetalae</taxon>
        <taxon>rosids</taxon>
        <taxon>fabids</taxon>
        <taxon>Fagales</taxon>
        <taxon>Juglandaceae</taxon>
        <taxon>Juglans</taxon>
    </lineage>
</organism>
<evidence type="ECO:0000313" key="7">
    <source>
        <dbReference type="RefSeq" id="XP_035545095.1"/>
    </source>
</evidence>
<evidence type="ECO:0000256" key="4">
    <source>
        <dbReference type="ARBA" id="ARBA00023242"/>
    </source>
</evidence>
<dbReference type="InParanoid" id="A0A6P9EA38"/>
<dbReference type="PANTHER" id="PTHR31744:SF210">
    <property type="entry name" value="NAC DOMAIN-CONTAINING PROTEIN 86-LIKE"/>
    <property type="match status" value="1"/>
</dbReference>
<keyword evidence="3" id="KW-0804">Transcription</keyword>
<dbReference type="KEGG" id="jre:108996302"/>
<dbReference type="AlphaFoldDB" id="A0A6P9EA38"/>
<dbReference type="GO" id="GO:0003677">
    <property type="term" value="F:DNA binding"/>
    <property type="evidence" value="ECO:0007669"/>
    <property type="project" value="UniProtKB-KW"/>
</dbReference>
<evidence type="ECO:0000259" key="5">
    <source>
        <dbReference type="PROSITE" id="PS51005"/>
    </source>
</evidence>
<dbReference type="Pfam" id="PF02365">
    <property type="entry name" value="NAM"/>
    <property type="match status" value="1"/>
</dbReference>
<keyword evidence="1" id="KW-0805">Transcription regulation</keyword>
<dbReference type="PROSITE" id="PS51005">
    <property type="entry name" value="NAC"/>
    <property type="match status" value="1"/>
</dbReference>
<reference evidence="7" key="1">
    <citation type="submission" date="2025-08" db="UniProtKB">
        <authorList>
            <consortium name="RefSeq"/>
        </authorList>
    </citation>
    <scope>IDENTIFICATION</scope>
    <source>
        <tissue evidence="7">Leaves</tissue>
    </source>
</reference>
<dbReference type="SUPFAM" id="SSF101941">
    <property type="entry name" value="NAC domain"/>
    <property type="match status" value="1"/>
</dbReference>
<dbReference type="PANTHER" id="PTHR31744">
    <property type="entry name" value="PROTEIN CUP-SHAPED COTYLEDON 2-RELATED"/>
    <property type="match status" value="1"/>
</dbReference>
<evidence type="ECO:0000256" key="1">
    <source>
        <dbReference type="ARBA" id="ARBA00023015"/>
    </source>
</evidence>
<dbReference type="GO" id="GO:0006355">
    <property type="term" value="P:regulation of DNA-templated transcription"/>
    <property type="evidence" value="ECO:0007669"/>
    <property type="project" value="InterPro"/>
</dbReference>
<protein>
    <submittedName>
        <fullName evidence="7">NAC domain-containing protein 82-like</fullName>
    </submittedName>
</protein>
<sequence length="153" mass="17699">MNYLIGKKSLLPLGFRFHPTDVELVMYYLKWIVMGKEFCFEAIAEVDIYKFAPWGLPVLCMIFQKDGLGPRNGAQYCAPFKEEDWNDDDEVNCEEAGPPRCFSTPTCVLPSDCNSSAITCNLFWIAFFLSHVYLKLWHLTARVFQQFPLMISF</sequence>
<keyword evidence="2" id="KW-0238">DNA-binding</keyword>
<name>A0A6P9EA38_JUGRE</name>
<dbReference type="OrthoDB" id="730183at2759"/>
<dbReference type="Proteomes" id="UP000235220">
    <property type="component" value="Chromosome 1"/>
</dbReference>
<evidence type="ECO:0000256" key="2">
    <source>
        <dbReference type="ARBA" id="ARBA00023125"/>
    </source>
</evidence>
<keyword evidence="6" id="KW-1185">Reference proteome</keyword>
<dbReference type="InterPro" id="IPR003441">
    <property type="entry name" value="NAC-dom"/>
</dbReference>
<dbReference type="InterPro" id="IPR036093">
    <property type="entry name" value="NAC_dom_sf"/>
</dbReference>
<dbReference type="RefSeq" id="XP_035545095.1">
    <property type="nucleotide sequence ID" value="XM_035689202.1"/>
</dbReference>
<feature type="domain" description="NAC" evidence="5">
    <location>
        <begin position="11"/>
        <end position="153"/>
    </location>
</feature>
<dbReference type="Gene3D" id="2.170.150.80">
    <property type="entry name" value="NAC domain"/>
    <property type="match status" value="1"/>
</dbReference>
<evidence type="ECO:0000313" key="6">
    <source>
        <dbReference type="Proteomes" id="UP000235220"/>
    </source>
</evidence>
<dbReference type="GeneID" id="108996302"/>
<evidence type="ECO:0000256" key="3">
    <source>
        <dbReference type="ARBA" id="ARBA00023163"/>
    </source>
</evidence>
<keyword evidence="4" id="KW-0539">Nucleus</keyword>